<dbReference type="Pfam" id="PF08387">
    <property type="entry name" value="FBD"/>
    <property type="match status" value="1"/>
</dbReference>
<evidence type="ECO:0000313" key="3">
    <source>
        <dbReference type="Proteomes" id="UP000593562"/>
    </source>
</evidence>
<dbReference type="InterPro" id="IPR006566">
    <property type="entry name" value="FBD"/>
</dbReference>
<evidence type="ECO:0000313" key="2">
    <source>
        <dbReference type="EMBL" id="KAF5743345.1"/>
    </source>
</evidence>
<keyword evidence="3" id="KW-1185">Reference proteome</keyword>
<proteinExistence type="predicted"/>
<sequence>MRRLRGILLGEMYNSRLFGAGSCTEIWVKVDNVKNRHSAANICMGHNAWKIARWNKHNVVMRRAKEVPDPHCPHKNLREVKIVGFTGLAVDNEIATYLIKNAFSLEKIILDTSAPTSVDNRWDHKDPMSIETAVKCAMGLKYRFALGNKLKLR</sequence>
<protein>
    <recommendedName>
        <fullName evidence="1">FBD domain-containing protein</fullName>
    </recommendedName>
</protein>
<organism evidence="2 3">
    <name type="scientific">Tripterygium wilfordii</name>
    <name type="common">Thunder God vine</name>
    <dbReference type="NCBI Taxonomy" id="458696"/>
    <lineage>
        <taxon>Eukaryota</taxon>
        <taxon>Viridiplantae</taxon>
        <taxon>Streptophyta</taxon>
        <taxon>Embryophyta</taxon>
        <taxon>Tracheophyta</taxon>
        <taxon>Spermatophyta</taxon>
        <taxon>Magnoliopsida</taxon>
        <taxon>eudicotyledons</taxon>
        <taxon>Gunneridae</taxon>
        <taxon>Pentapetalae</taxon>
        <taxon>rosids</taxon>
        <taxon>fabids</taxon>
        <taxon>Celastrales</taxon>
        <taxon>Celastraceae</taxon>
        <taxon>Tripterygium</taxon>
    </lineage>
</organism>
<dbReference type="Proteomes" id="UP000593562">
    <property type="component" value="Unassembled WGS sequence"/>
</dbReference>
<dbReference type="InParanoid" id="A0A7J7DAE0"/>
<reference evidence="2 3" key="1">
    <citation type="journal article" date="2020" name="Nat. Commun.">
        <title>Genome of Tripterygium wilfordii and identification of cytochrome P450 involved in triptolide biosynthesis.</title>
        <authorList>
            <person name="Tu L."/>
            <person name="Su P."/>
            <person name="Zhang Z."/>
            <person name="Gao L."/>
            <person name="Wang J."/>
            <person name="Hu T."/>
            <person name="Zhou J."/>
            <person name="Zhang Y."/>
            <person name="Zhao Y."/>
            <person name="Liu Y."/>
            <person name="Song Y."/>
            <person name="Tong Y."/>
            <person name="Lu Y."/>
            <person name="Yang J."/>
            <person name="Xu C."/>
            <person name="Jia M."/>
            <person name="Peters R.J."/>
            <person name="Huang L."/>
            <person name="Gao W."/>
        </authorList>
    </citation>
    <scope>NUCLEOTIDE SEQUENCE [LARGE SCALE GENOMIC DNA]</scope>
    <source>
        <strain evidence="3">cv. XIE 37</strain>
        <tissue evidence="2">Leaf</tissue>
    </source>
</reference>
<accession>A0A7J7DAE0</accession>
<name>A0A7J7DAE0_TRIWF</name>
<dbReference type="EMBL" id="JAAARO010000009">
    <property type="protein sequence ID" value="KAF5743345.1"/>
    <property type="molecule type" value="Genomic_DNA"/>
</dbReference>
<gene>
    <name evidence="2" type="ORF">HS088_TW09G01413</name>
</gene>
<dbReference type="AlphaFoldDB" id="A0A7J7DAE0"/>
<evidence type="ECO:0000259" key="1">
    <source>
        <dbReference type="Pfam" id="PF08387"/>
    </source>
</evidence>
<comment type="caution">
    <text evidence="2">The sequence shown here is derived from an EMBL/GenBank/DDBJ whole genome shotgun (WGS) entry which is preliminary data.</text>
</comment>
<feature type="domain" description="FBD" evidence="1">
    <location>
        <begin position="70"/>
        <end position="109"/>
    </location>
</feature>